<reference evidence="3" key="1">
    <citation type="journal article" date="2019" name="Int. J. Syst. Evol. Microbiol.">
        <title>The Global Catalogue of Microorganisms (GCM) 10K type strain sequencing project: providing services to taxonomists for standard genome sequencing and annotation.</title>
        <authorList>
            <consortium name="The Broad Institute Genomics Platform"/>
            <consortium name="The Broad Institute Genome Sequencing Center for Infectious Disease"/>
            <person name="Wu L."/>
            <person name="Ma J."/>
        </authorList>
    </citation>
    <scope>NUCLEOTIDE SEQUENCE [LARGE SCALE GENOMIC DNA]</scope>
    <source>
        <strain evidence="3">JCM 18542</strain>
    </source>
</reference>
<dbReference type="EMBL" id="BAABKQ010000001">
    <property type="protein sequence ID" value="GAA4803838.1"/>
    <property type="molecule type" value="Genomic_DNA"/>
</dbReference>
<evidence type="ECO:0000256" key="1">
    <source>
        <dbReference type="SAM" id="Phobius"/>
    </source>
</evidence>
<accession>A0ABP9C204</accession>
<feature type="transmembrane region" description="Helical" evidence="1">
    <location>
        <begin position="135"/>
        <end position="156"/>
    </location>
</feature>
<proteinExistence type="predicted"/>
<feature type="transmembrane region" description="Helical" evidence="1">
    <location>
        <begin position="57"/>
        <end position="78"/>
    </location>
</feature>
<evidence type="ECO:0000313" key="2">
    <source>
        <dbReference type="EMBL" id="GAA4803838.1"/>
    </source>
</evidence>
<keyword evidence="1" id="KW-0472">Membrane</keyword>
<name>A0ABP9C204_9ACTN</name>
<protein>
    <recommendedName>
        <fullName evidence="4">DUF4149 domain-containing protein</fullName>
    </recommendedName>
</protein>
<comment type="caution">
    <text evidence="2">The sequence shown here is derived from an EMBL/GenBank/DDBJ whole genome shotgun (WGS) entry which is preliminary data.</text>
</comment>
<feature type="transmembrane region" description="Helical" evidence="1">
    <location>
        <begin position="84"/>
        <end position="104"/>
    </location>
</feature>
<organism evidence="2 3">
    <name type="scientific">Tomitella cavernea</name>
    <dbReference type="NCBI Taxonomy" id="1387982"/>
    <lineage>
        <taxon>Bacteria</taxon>
        <taxon>Bacillati</taxon>
        <taxon>Actinomycetota</taxon>
        <taxon>Actinomycetes</taxon>
        <taxon>Mycobacteriales</taxon>
        <taxon>Tomitella</taxon>
    </lineage>
</organism>
<evidence type="ECO:0008006" key="4">
    <source>
        <dbReference type="Google" id="ProtNLM"/>
    </source>
</evidence>
<keyword evidence="1" id="KW-1133">Transmembrane helix</keyword>
<dbReference type="RefSeq" id="WP_200175912.1">
    <property type="nucleotide sequence ID" value="NZ_BAABKQ010000001.1"/>
</dbReference>
<dbReference type="Proteomes" id="UP001500839">
    <property type="component" value="Unassembled WGS sequence"/>
</dbReference>
<evidence type="ECO:0000313" key="3">
    <source>
        <dbReference type="Proteomes" id="UP001500839"/>
    </source>
</evidence>
<keyword evidence="3" id="KW-1185">Reference proteome</keyword>
<feature type="transmembrane region" description="Helical" evidence="1">
    <location>
        <begin position="12"/>
        <end position="36"/>
    </location>
</feature>
<sequence length="157" mass="16104">MTSLSPGAESTLSGILILAACLWIGGMVTVVFVARVSSATLEPMARVSFFRAFGRAYGIFATIDLLVGLVVGAVLLGAAPWTGMSTALTVLAAALVAALAWGIVQARNMTRLRRRAEESGGALDGHVARGGRAAAALRGTIGLLTLALFAVGLAHWL</sequence>
<gene>
    <name evidence="2" type="ORF">GCM10023353_02740</name>
</gene>
<keyword evidence="1" id="KW-0812">Transmembrane</keyword>